<dbReference type="Pfam" id="PF01041">
    <property type="entry name" value="DegT_DnrJ_EryC1"/>
    <property type="match status" value="1"/>
</dbReference>
<evidence type="ECO:0000256" key="3">
    <source>
        <dbReference type="ARBA" id="ARBA00037999"/>
    </source>
</evidence>
<dbReference type="InterPro" id="IPR015422">
    <property type="entry name" value="PyrdxlP-dep_Trfase_small"/>
</dbReference>
<comment type="caution">
    <text evidence="5">The sequence shown here is derived from an EMBL/GenBank/DDBJ whole genome shotgun (WGS) entry which is preliminary data.</text>
</comment>
<dbReference type="GO" id="GO:0008483">
    <property type="term" value="F:transaminase activity"/>
    <property type="evidence" value="ECO:0007669"/>
    <property type="project" value="TreeGrafter"/>
</dbReference>
<evidence type="ECO:0000313" key="5">
    <source>
        <dbReference type="EMBL" id="KXA91652.1"/>
    </source>
</evidence>
<dbReference type="NCBIfam" id="NF011936">
    <property type="entry name" value="PRK15407.1"/>
    <property type="match status" value="1"/>
</dbReference>
<comment type="cofactor">
    <cofactor evidence="1">
        <name>pyridoxal 5'-phosphate</name>
        <dbReference type="ChEBI" id="CHEBI:597326"/>
    </cofactor>
</comment>
<evidence type="ECO:0000256" key="4">
    <source>
        <dbReference type="RuleBase" id="RU004508"/>
    </source>
</evidence>
<dbReference type="AlphaFoldDB" id="A0A133UBT6"/>
<dbReference type="InterPro" id="IPR015421">
    <property type="entry name" value="PyrdxlP-dep_Trfase_major"/>
</dbReference>
<dbReference type="EMBL" id="LHXJ01000003">
    <property type="protein sequence ID" value="KXA91652.1"/>
    <property type="molecule type" value="Genomic_DNA"/>
</dbReference>
<dbReference type="Gene3D" id="3.90.1150.10">
    <property type="entry name" value="Aspartate Aminotransferase, domain 1"/>
    <property type="match status" value="1"/>
</dbReference>
<dbReference type="GO" id="GO:0000271">
    <property type="term" value="P:polysaccharide biosynthetic process"/>
    <property type="evidence" value="ECO:0007669"/>
    <property type="project" value="TreeGrafter"/>
</dbReference>
<dbReference type="Gene3D" id="3.40.640.10">
    <property type="entry name" value="Type I PLP-dependent aspartate aminotransferase-like (Major domain)"/>
    <property type="match status" value="1"/>
</dbReference>
<keyword evidence="6" id="KW-1185">Reference proteome</keyword>
<proteinExistence type="inferred from homology"/>
<sequence>MSRKELEEVKKEIFESIKKFYRIKEEGSFEPGEDRVRYSGAVFDEKEILSMVDSILKGWWGLASKAEKFTEKLSEYLNISKSFLVNSGSSANLIALAALKSKRRENPVKKGSEVITPAVTFPTTLNPILQNNLIPKFVDAELGTYNLSVEKLKESIDRETEVIMLPHTLGNPNQMDAIMDIVKDNDLYLIEDNCDALGSSYDGKRTGSFGIMSTLSFYPAHHITTGEGGAVCISEEDVRLHRIVRSLRDWGRDCWCEYDQDSIHGSCGKRLEWDVDGIDYDHFYTYSEIGYNVKPTEIQAAMGLEQLKKLKQFNEKRKKNFRYLYEKFDSFEDYFMLPRKYEKSDPAWFAFPITLKDDVSFSRKELVKYLEENKIATRPVFGGNITRHPAYEDRKFKYSGSLKNSNKIMEDSFFVGIYPGLEKNHLDYIVNTFTSFLQEVAD</sequence>
<dbReference type="CDD" id="cd00616">
    <property type="entry name" value="AHBA_syn"/>
    <property type="match status" value="1"/>
</dbReference>
<dbReference type="InterPro" id="IPR000653">
    <property type="entry name" value="DegT/StrS_aminotransferase"/>
</dbReference>
<evidence type="ECO:0008006" key="7">
    <source>
        <dbReference type="Google" id="ProtNLM"/>
    </source>
</evidence>
<dbReference type="PATRIC" id="fig|1698259.3.peg.587"/>
<reference evidence="5 6" key="1">
    <citation type="journal article" date="2016" name="Sci. Rep.">
        <title>Metabolic traits of an uncultured archaeal lineage -MSBL1- from brine pools of the Red Sea.</title>
        <authorList>
            <person name="Mwirichia R."/>
            <person name="Alam I."/>
            <person name="Rashid M."/>
            <person name="Vinu M."/>
            <person name="Ba-Alawi W."/>
            <person name="Anthony Kamau A."/>
            <person name="Kamanda Ngugi D."/>
            <person name="Goker M."/>
            <person name="Klenk H.P."/>
            <person name="Bajic V."/>
            <person name="Stingl U."/>
        </authorList>
    </citation>
    <scope>NUCLEOTIDE SEQUENCE [LARGE SCALE GENOMIC DNA]</scope>
    <source>
        <strain evidence="5">SCGC-AAA259A05</strain>
    </source>
</reference>
<accession>A0A133UBT6</accession>
<organism evidence="5 6">
    <name type="scientific">candidate division MSBL1 archaeon SCGC-AAA259A05</name>
    <dbReference type="NCBI Taxonomy" id="1698259"/>
    <lineage>
        <taxon>Archaea</taxon>
        <taxon>Methanobacteriati</taxon>
        <taxon>Methanobacteriota</taxon>
        <taxon>candidate division MSBL1</taxon>
    </lineage>
</organism>
<dbReference type="PANTHER" id="PTHR30244">
    <property type="entry name" value="TRANSAMINASE"/>
    <property type="match status" value="1"/>
</dbReference>
<gene>
    <name evidence="5" type="ORF">AKJ57_00420</name>
</gene>
<evidence type="ECO:0000256" key="2">
    <source>
        <dbReference type="ARBA" id="ARBA00022898"/>
    </source>
</evidence>
<evidence type="ECO:0000256" key="1">
    <source>
        <dbReference type="ARBA" id="ARBA00001933"/>
    </source>
</evidence>
<protein>
    <recommendedName>
        <fullName evidence="7">Lipopolysaccharide biosynthesis protein RfbH</fullName>
    </recommendedName>
</protein>
<dbReference type="PIRSF" id="PIRSF000390">
    <property type="entry name" value="PLP_StrS"/>
    <property type="match status" value="1"/>
</dbReference>
<evidence type="ECO:0000313" key="6">
    <source>
        <dbReference type="Proteomes" id="UP000070163"/>
    </source>
</evidence>
<dbReference type="FunFam" id="3.40.640.10:FF:000079">
    <property type="entry name" value="LPS biosynthesis protein"/>
    <property type="match status" value="1"/>
</dbReference>
<keyword evidence="2 4" id="KW-0663">Pyridoxal phosphate</keyword>
<dbReference type="GO" id="GO:0030170">
    <property type="term" value="F:pyridoxal phosphate binding"/>
    <property type="evidence" value="ECO:0007669"/>
    <property type="project" value="TreeGrafter"/>
</dbReference>
<comment type="similarity">
    <text evidence="3 4">Belongs to the DegT/DnrJ/EryC1 family.</text>
</comment>
<dbReference type="SUPFAM" id="SSF53383">
    <property type="entry name" value="PLP-dependent transferases"/>
    <property type="match status" value="1"/>
</dbReference>
<name>A0A133UBT6_9EURY</name>
<dbReference type="Proteomes" id="UP000070163">
    <property type="component" value="Unassembled WGS sequence"/>
</dbReference>
<dbReference type="PANTHER" id="PTHR30244:SF34">
    <property type="entry name" value="DTDP-4-AMINO-4,6-DIDEOXYGALACTOSE TRANSAMINASE"/>
    <property type="match status" value="1"/>
</dbReference>
<dbReference type="InterPro" id="IPR015424">
    <property type="entry name" value="PyrdxlP-dep_Trfase"/>
</dbReference>